<accession>A0A165MJJ3</accession>
<evidence type="ECO:0000313" key="2">
    <source>
        <dbReference type="EMBL" id="KZT18412.1"/>
    </source>
</evidence>
<feature type="compositionally biased region" description="Polar residues" evidence="1">
    <location>
        <begin position="41"/>
        <end position="54"/>
    </location>
</feature>
<dbReference type="STRING" id="1314782.A0A165MJJ3"/>
<name>A0A165MJJ3_9AGAM</name>
<reference evidence="2 3" key="1">
    <citation type="journal article" date="2016" name="Mol. Biol. Evol.">
        <title>Comparative Genomics of Early-Diverging Mushroom-Forming Fungi Provides Insights into the Origins of Lignocellulose Decay Capabilities.</title>
        <authorList>
            <person name="Nagy L.G."/>
            <person name="Riley R."/>
            <person name="Tritt A."/>
            <person name="Adam C."/>
            <person name="Daum C."/>
            <person name="Floudas D."/>
            <person name="Sun H."/>
            <person name="Yadav J.S."/>
            <person name="Pangilinan J."/>
            <person name="Larsson K.H."/>
            <person name="Matsuura K."/>
            <person name="Barry K."/>
            <person name="Labutti K."/>
            <person name="Kuo R."/>
            <person name="Ohm R.A."/>
            <person name="Bhattacharya S.S."/>
            <person name="Shirouzu T."/>
            <person name="Yoshinaga Y."/>
            <person name="Martin F.M."/>
            <person name="Grigoriev I.V."/>
            <person name="Hibbett D.S."/>
        </authorList>
    </citation>
    <scope>NUCLEOTIDE SEQUENCE [LARGE SCALE GENOMIC DNA]</scope>
    <source>
        <strain evidence="2 3">HHB14362 ss-1</strain>
    </source>
</reference>
<gene>
    <name evidence="2" type="ORF">NEOLEDRAFT_1143432</name>
</gene>
<protein>
    <submittedName>
        <fullName evidence="2">Uncharacterized protein</fullName>
    </submittedName>
</protein>
<evidence type="ECO:0000313" key="3">
    <source>
        <dbReference type="Proteomes" id="UP000076761"/>
    </source>
</evidence>
<dbReference type="OrthoDB" id="3250770at2759"/>
<evidence type="ECO:0000256" key="1">
    <source>
        <dbReference type="SAM" id="MobiDB-lite"/>
    </source>
</evidence>
<proteinExistence type="predicted"/>
<keyword evidence="3" id="KW-1185">Reference proteome</keyword>
<dbReference type="EMBL" id="KV425684">
    <property type="protein sequence ID" value="KZT18412.1"/>
    <property type="molecule type" value="Genomic_DNA"/>
</dbReference>
<feature type="region of interest" description="Disordered" evidence="1">
    <location>
        <begin position="41"/>
        <end position="61"/>
    </location>
</feature>
<dbReference type="AlphaFoldDB" id="A0A165MJJ3"/>
<dbReference type="InParanoid" id="A0A165MJJ3"/>
<dbReference type="Proteomes" id="UP000076761">
    <property type="component" value="Unassembled WGS sequence"/>
</dbReference>
<organism evidence="2 3">
    <name type="scientific">Neolentinus lepideus HHB14362 ss-1</name>
    <dbReference type="NCBI Taxonomy" id="1314782"/>
    <lineage>
        <taxon>Eukaryota</taxon>
        <taxon>Fungi</taxon>
        <taxon>Dikarya</taxon>
        <taxon>Basidiomycota</taxon>
        <taxon>Agaricomycotina</taxon>
        <taxon>Agaricomycetes</taxon>
        <taxon>Gloeophyllales</taxon>
        <taxon>Gloeophyllaceae</taxon>
        <taxon>Neolentinus</taxon>
    </lineage>
</organism>
<sequence>MYSSSGTEELDSTLRFISKDPVLTIYTANFAIRPFSSNTLSNSTAIEPSPTTQAPVDPAPSNDMQPFFLTLVMPNSTVVSELPLRPSPTPVTTYYAGEEHYNSSPGPGQFQPKNKPYSASLSRSAVVDLEKLKFRIIFILWPALMGITMSI</sequence>